<dbReference type="Proteomes" id="UP000030663">
    <property type="component" value="Unassembled WGS sequence"/>
</dbReference>
<name>X0C7S0_FUSOX</name>
<evidence type="ECO:0000313" key="1">
    <source>
        <dbReference type="EMBL" id="EXK78757.1"/>
    </source>
</evidence>
<evidence type="ECO:0000313" key="2">
    <source>
        <dbReference type="Proteomes" id="UP000030663"/>
    </source>
</evidence>
<dbReference type="EMBL" id="JH658504">
    <property type="protein sequence ID" value="EXK78757.1"/>
    <property type="molecule type" value="Genomic_DNA"/>
</dbReference>
<gene>
    <name evidence="1" type="ORF">FOQG_16581</name>
</gene>
<sequence>MESRLYYKQDIARAATKGLEAAMGLKRLKEMAPSTTRQLFTAIVALVVDYASNVWMHAYKTTWYLPSAPQVSATFRHLGASPFFGTASYEAAVSL</sequence>
<protein>
    <submittedName>
        <fullName evidence="1">Uncharacterized protein</fullName>
    </submittedName>
</protein>
<organism evidence="1 2">
    <name type="scientific">Fusarium oxysporum f. sp. raphani 54005</name>
    <dbReference type="NCBI Taxonomy" id="1089458"/>
    <lineage>
        <taxon>Eukaryota</taxon>
        <taxon>Fungi</taxon>
        <taxon>Dikarya</taxon>
        <taxon>Ascomycota</taxon>
        <taxon>Pezizomycotina</taxon>
        <taxon>Sordariomycetes</taxon>
        <taxon>Hypocreomycetidae</taxon>
        <taxon>Hypocreales</taxon>
        <taxon>Nectriaceae</taxon>
        <taxon>Fusarium</taxon>
        <taxon>Fusarium oxysporum species complex</taxon>
    </lineage>
</organism>
<accession>X0C7S0</accession>
<dbReference type="HOGENOM" id="CLU_2372905_0_0_1"/>
<proteinExistence type="predicted"/>
<keyword evidence="2" id="KW-1185">Reference proteome</keyword>
<reference evidence="1 2" key="1">
    <citation type="submission" date="2011-11" db="EMBL/GenBank/DDBJ databases">
        <title>The Genome Sequence of Fusarium oxysporum PHW815.</title>
        <authorList>
            <consortium name="The Broad Institute Genome Sequencing Platform"/>
            <person name="Ma L.-J."/>
            <person name="Gale L.R."/>
            <person name="Schwartz D.C."/>
            <person name="Zhou S."/>
            <person name="Corby-Kistler H."/>
            <person name="Young S.K."/>
            <person name="Zeng Q."/>
            <person name="Gargeya S."/>
            <person name="Fitzgerald M."/>
            <person name="Haas B."/>
            <person name="Abouelleil A."/>
            <person name="Alvarado L."/>
            <person name="Arachchi H.M."/>
            <person name="Berlin A."/>
            <person name="Brown A."/>
            <person name="Chapman S.B."/>
            <person name="Chen Z."/>
            <person name="Dunbar C."/>
            <person name="Freedman E."/>
            <person name="Gearin G."/>
            <person name="Goldberg J."/>
            <person name="Griggs A."/>
            <person name="Gujja S."/>
            <person name="Heiman D."/>
            <person name="Howarth C."/>
            <person name="Larson L."/>
            <person name="Lui A."/>
            <person name="MacDonald P.J.P."/>
            <person name="Montmayeur A."/>
            <person name="Murphy C."/>
            <person name="Neiman D."/>
            <person name="Pearson M."/>
            <person name="Priest M."/>
            <person name="Roberts A."/>
            <person name="Saif S."/>
            <person name="Shea T."/>
            <person name="Shenoy N."/>
            <person name="Sisk P."/>
            <person name="Stolte C."/>
            <person name="Sykes S."/>
            <person name="Wortman J."/>
            <person name="Nusbaum C."/>
            <person name="Birren B."/>
        </authorList>
    </citation>
    <scope>NUCLEOTIDE SEQUENCE [LARGE SCALE GENOMIC DNA]</scope>
    <source>
        <strain evidence="1 2">54005</strain>
    </source>
</reference>
<dbReference type="AlphaFoldDB" id="X0C7S0"/>